<feature type="region of interest" description="Disordered" evidence="1">
    <location>
        <begin position="1399"/>
        <end position="1495"/>
    </location>
</feature>
<feature type="compositionally biased region" description="Low complexity" evidence="1">
    <location>
        <begin position="1100"/>
        <end position="1128"/>
    </location>
</feature>
<feature type="region of interest" description="Disordered" evidence="1">
    <location>
        <begin position="780"/>
        <end position="901"/>
    </location>
</feature>
<evidence type="ECO:0000313" key="3">
    <source>
        <dbReference type="EMBL" id="KAK8881561.1"/>
    </source>
</evidence>
<protein>
    <recommendedName>
        <fullName evidence="2">C2 domain-containing protein</fullName>
    </recommendedName>
</protein>
<feature type="compositionally biased region" description="Basic and acidic residues" evidence="1">
    <location>
        <begin position="997"/>
        <end position="1007"/>
    </location>
</feature>
<feature type="compositionally biased region" description="Basic and acidic residues" evidence="1">
    <location>
        <begin position="739"/>
        <end position="748"/>
    </location>
</feature>
<feature type="region of interest" description="Disordered" evidence="1">
    <location>
        <begin position="527"/>
        <end position="555"/>
    </location>
</feature>
<feature type="compositionally biased region" description="Low complexity" evidence="1">
    <location>
        <begin position="986"/>
        <end position="996"/>
    </location>
</feature>
<feature type="compositionally biased region" description="Polar residues" evidence="1">
    <location>
        <begin position="1264"/>
        <end position="1278"/>
    </location>
</feature>
<evidence type="ECO:0000256" key="1">
    <source>
        <dbReference type="SAM" id="MobiDB-lite"/>
    </source>
</evidence>
<feature type="compositionally biased region" description="Low complexity" evidence="1">
    <location>
        <begin position="1463"/>
        <end position="1487"/>
    </location>
</feature>
<comment type="caution">
    <text evidence="3">The sequence shown here is derived from an EMBL/GenBank/DDBJ whole genome shotgun (WGS) entry which is preliminary data.</text>
</comment>
<feature type="compositionally biased region" description="Low complexity" evidence="1">
    <location>
        <begin position="1141"/>
        <end position="1159"/>
    </location>
</feature>
<feature type="compositionally biased region" description="Low complexity" evidence="1">
    <location>
        <begin position="1311"/>
        <end position="1321"/>
    </location>
</feature>
<feature type="compositionally biased region" description="Basic residues" evidence="1">
    <location>
        <begin position="712"/>
        <end position="738"/>
    </location>
</feature>
<dbReference type="InterPro" id="IPR000008">
    <property type="entry name" value="C2_dom"/>
</dbReference>
<feature type="compositionally biased region" description="Polar residues" evidence="1">
    <location>
        <begin position="198"/>
        <end position="223"/>
    </location>
</feature>
<feature type="region of interest" description="Disordered" evidence="1">
    <location>
        <begin position="315"/>
        <end position="339"/>
    </location>
</feature>
<organism evidence="3 4">
    <name type="scientific">Tritrichomonas musculus</name>
    <dbReference type="NCBI Taxonomy" id="1915356"/>
    <lineage>
        <taxon>Eukaryota</taxon>
        <taxon>Metamonada</taxon>
        <taxon>Parabasalia</taxon>
        <taxon>Tritrichomonadida</taxon>
        <taxon>Tritrichomonadidae</taxon>
        <taxon>Tritrichomonas</taxon>
    </lineage>
</organism>
<feature type="compositionally biased region" description="Polar residues" evidence="1">
    <location>
        <begin position="699"/>
        <end position="711"/>
    </location>
</feature>
<dbReference type="SUPFAM" id="SSF49562">
    <property type="entry name" value="C2 domain (Calcium/lipid-binding domain, CaLB)"/>
    <property type="match status" value="1"/>
</dbReference>
<dbReference type="EMBL" id="JAPFFF010000010">
    <property type="protein sequence ID" value="KAK8881561.1"/>
    <property type="molecule type" value="Genomic_DNA"/>
</dbReference>
<feature type="domain" description="C2" evidence="2">
    <location>
        <begin position="578"/>
        <end position="659"/>
    </location>
</feature>
<feature type="region of interest" description="Disordered" evidence="1">
    <location>
        <begin position="402"/>
        <end position="455"/>
    </location>
</feature>
<reference evidence="3 4" key="1">
    <citation type="submission" date="2024-04" db="EMBL/GenBank/DDBJ databases">
        <title>Tritrichomonas musculus Genome.</title>
        <authorList>
            <person name="Alves-Ferreira E."/>
            <person name="Grigg M."/>
            <person name="Lorenzi H."/>
            <person name="Galac M."/>
        </authorList>
    </citation>
    <scope>NUCLEOTIDE SEQUENCE [LARGE SCALE GENOMIC DNA]</scope>
    <source>
        <strain evidence="3 4">EAF2021</strain>
    </source>
</reference>
<dbReference type="InterPro" id="IPR035892">
    <property type="entry name" value="C2_domain_sf"/>
</dbReference>
<feature type="compositionally biased region" description="Acidic residues" evidence="1">
    <location>
        <begin position="802"/>
        <end position="817"/>
    </location>
</feature>
<feature type="compositionally biased region" description="Low complexity" evidence="1">
    <location>
        <begin position="1439"/>
        <end position="1455"/>
    </location>
</feature>
<feature type="compositionally biased region" description="Polar residues" evidence="1">
    <location>
        <begin position="892"/>
        <end position="901"/>
    </location>
</feature>
<gene>
    <name evidence="3" type="ORF">M9Y10_004305</name>
</gene>
<evidence type="ECO:0000313" key="4">
    <source>
        <dbReference type="Proteomes" id="UP001470230"/>
    </source>
</evidence>
<feature type="compositionally biased region" description="Polar residues" evidence="1">
    <location>
        <begin position="402"/>
        <end position="426"/>
    </location>
</feature>
<feature type="compositionally biased region" description="Basic and acidic residues" evidence="1">
    <location>
        <begin position="1196"/>
        <end position="1206"/>
    </location>
</feature>
<feature type="region of interest" description="Disordered" evidence="1">
    <location>
        <begin position="1262"/>
        <end position="1356"/>
    </location>
</feature>
<accession>A0ABR2JRP5</accession>
<feature type="region of interest" description="Disordered" evidence="1">
    <location>
        <begin position="986"/>
        <end position="1020"/>
    </location>
</feature>
<evidence type="ECO:0000259" key="2">
    <source>
        <dbReference type="Pfam" id="PF00168"/>
    </source>
</evidence>
<name>A0ABR2JRP5_9EUKA</name>
<feature type="compositionally biased region" description="Acidic residues" evidence="1">
    <location>
        <begin position="837"/>
        <end position="850"/>
    </location>
</feature>
<feature type="region of interest" description="Disordered" evidence="1">
    <location>
        <begin position="197"/>
        <end position="230"/>
    </location>
</feature>
<feature type="region of interest" description="Disordered" evidence="1">
    <location>
        <begin position="1188"/>
        <end position="1212"/>
    </location>
</feature>
<feature type="compositionally biased region" description="Low complexity" evidence="1">
    <location>
        <begin position="427"/>
        <end position="439"/>
    </location>
</feature>
<feature type="compositionally biased region" description="Low complexity" evidence="1">
    <location>
        <begin position="874"/>
        <end position="891"/>
    </location>
</feature>
<feature type="compositionally biased region" description="Low complexity" evidence="1">
    <location>
        <begin position="1010"/>
        <end position="1020"/>
    </location>
</feature>
<keyword evidence="4" id="KW-1185">Reference proteome</keyword>
<dbReference type="Pfam" id="PF00168">
    <property type="entry name" value="C2"/>
    <property type="match status" value="1"/>
</dbReference>
<dbReference type="Gene3D" id="2.60.40.150">
    <property type="entry name" value="C2 domain"/>
    <property type="match status" value="1"/>
</dbReference>
<sequence>MSKRNNILIEDDSRSNFHLVLLPVSQSSEYANESVNSDVINSRRNLNQFNNADNDSSYTYLYESIDSESMKKLQKQNYFNRGMLIPEYQKKSTKQPISNDSEFTYVYETLSDENQSAYTYIYSYDEDSSGLRTNEYSYTYEDPLEDQINLFKNQQNRKLDKVIKTRNALFNNSPNLMNNDQSPSLSISKQAPIFIQRSPKTVTKNNNQPRKAATQNKHNNNNYEKPKKLSQRKKIVLRKINLLEEQLKDLESLTIASDFYSTETTESETKEDPKIRDLQKKLSHITGKKVRNANDSYSAGNSEYTYTYIYDEEPTEEEKQIHNQKPHRQTELNSRSKPRGVNQYANNAYINQSPKTPHLVLQTMNNETVSIVNKNIILPPKTEEQKTKNKVDLQISSSIQSEKVLKSNNQPNEIDQKQAQSSSLTLESNHYNKNENANNEEIKDRSAKLENEKHKKTIKKIYRKIRVEKPKKSNKDHIVELSIAANSPKKIRNNINIQSNENKEDSAELNDSEFAELNPVDAKKYTETRSIQGLNKLPKSRENDKKNTQNKSKYESFNFESNDKVKIKIVDELNIPDVDRFCVFYIEGDNESVKRTPTINKGQKFSDETFEFSINESLPSKLVIFLKKQDLIKEDKIMGTTKIDLKKLPPNETLSKLIPLKSDSGVKTESKIHLVLKRTAKTSEINDPLDLVKQREVANDTNLENTESQKSASHHRKNHQKSRKQKPSGNKRKSRHHNHQVEDNKLLDENSESEDENIDKVKTNKSGAKEIEIDVDFLPESSSSEYSSKVIKRDLPINSKNEEEEELSELGEEESLSEDNQLSESKDEEPQQSQEGYNEEEEEYNDEEESVSQKELSESKDEEESSEISDVPRSLSGSPSINESSENNTINKTRSYSSESGFNHELNSASFLPTNEKAVKLENNLHSSSYFNSNINVSLSEQNEPSTVISNELFSNQSSLISNSGSFFQINEKAVKLANNPHDSSYFNSSNNSSLSDHSEPKPKRSNELVSNQSSAASNSIVSNSGSFLRINEKAVKLENDPHGSDFFNTSNFSSSQFNEDESTIVLSYGSSINNSIYNSLSDDPLFNERNVLNIESDPNSNHSSLAKLSSPSPLNSNHNQNLSSSHSVINENQSEGSDISNTPALPSTSSLPSVQESSNSINSEASNLSSISSYSISISDGLLNQVGASSSSSEFSEKDVKPNKKDVKRKSVKIAFSNKRKSVKSTDEDYIINIDDNSHSFSSNISNDLGDVQLFSNEDKSHNFTSSENESDSNFKFQSGHRKSSSQKSSDSYRKNSNQKLKESHRKSSSKSANAKNSLEFNDDAQSSENLSNSSYNNQISTKNKKKKVDATFSDSDNSLDYVKTLSSPIDSDNLSGPLHEKYLQNYAKLQYLNSSPRNLLDPQDFSSSPKSSPSQDNYLSDGPSDSLDLTASERSKITNSKNSKNSSKNSKSYRNSKSKPSRSSTYSQNIMTKSQQSTLKSTSSKPVIYDKDE</sequence>
<feature type="compositionally biased region" description="Basic and acidic residues" evidence="1">
    <location>
        <begin position="440"/>
        <end position="453"/>
    </location>
</feature>
<feature type="compositionally biased region" description="Polar residues" evidence="1">
    <location>
        <begin position="1129"/>
        <end position="1140"/>
    </location>
</feature>
<proteinExistence type="predicted"/>
<dbReference type="Proteomes" id="UP001470230">
    <property type="component" value="Unassembled WGS sequence"/>
</dbReference>
<feature type="compositionally biased region" description="Low complexity" evidence="1">
    <location>
        <begin position="1328"/>
        <end position="1339"/>
    </location>
</feature>
<feature type="region of interest" description="Disordered" evidence="1">
    <location>
        <begin position="690"/>
        <end position="763"/>
    </location>
</feature>
<feature type="region of interest" description="Disordered" evidence="1">
    <location>
        <begin position="1098"/>
        <end position="1159"/>
    </location>
</feature>